<keyword evidence="8" id="KW-0061">Asparagine biosynthesis</keyword>
<evidence type="ECO:0000256" key="2">
    <source>
        <dbReference type="ARBA" id="ARBA00005752"/>
    </source>
</evidence>
<dbReference type="InterPro" id="IPR051786">
    <property type="entry name" value="ASN_synthetase/amidase"/>
</dbReference>
<dbReference type="PANTHER" id="PTHR43284:SF1">
    <property type="entry name" value="ASPARAGINE SYNTHETASE"/>
    <property type="match status" value="1"/>
</dbReference>
<feature type="active site" description="For GATase activity" evidence="8">
    <location>
        <position position="2"/>
    </location>
</feature>
<comment type="caution">
    <text evidence="12">The sequence shown here is derived from an EMBL/GenBank/DDBJ whole genome shotgun (WGS) entry which is preliminary data.</text>
</comment>
<dbReference type="STRING" id="1505087.AYJ54_10405"/>
<feature type="site" description="Important for beta-aspartyl-AMP intermediate formation" evidence="10">
    <location>
        <position position="385"/>
    </location>
</feature>
<dbReference type="SUPFAM" id="SSF56235">
    <property type="entry name" value="N-terminal nucleophile aminohydrolases (Ntn hydrolases)"/>
    <property type="match status" value="1"/>
</dbReference>
<evidence type="ECO:0000256" key="10">
    <source>
        <dbReference type="PIRSR" id="PIRSR001589-3"/>
    </source>
</evidence>
<evidence type="ECO:0000313" key="13">
    <source>
        <dbReference type="Proteomes" id="UP000076959"/>
    </source>
</evidence>
<keyword evidence="6 8" id="KW-0315">Glutamine amidotransferase</keyword>
<comment type="pathway">
    <text evidence="1">Amino-acid biosynthesis; L-asparagine biosynthesis; L-asparagine from L-aspartate (L-Gln route): step 1/1.</text>
</comment>
<dbReference type="GO" id="GO:0005524">
    <property type="term" value="F:ATP binding"/>
    <property type="evidence" value="ECO:0007669"/>
    <property type="project" value="UniProtKB-KW"/>
</dbReference>
<evidence type="ECO:0000256" key="5">
    <source>
        <dbReference type="ARBA" id="ARBA00022840"/>
    </source>
</evidence>
<evidence type="ECO:0000256" key="1">
    <source>
        <dbReference type="ARBA" id="ARBA00005187"/>
    </source>
</evidence>
<feature type="domain" description="Glutamine amidotransferase type-2" evidence="11">
    <location>
        <begin position="2"/>
        <end position="218"/>
    </location>
</feature>
<dbReference type="GO" id="GO:0004066">
    <property type="term" value="F:asparagine synthase (glutamine-hydrolyzing) activity"/>
    <property type="evidence" value="ECO:0007669"/>
    <property type="project" value="UniProtKB-EC"/>
</dbReference>
<dbReference type="OrthoDB" id="9763290at2"/>
<dbReference type="Gene3D" id="3.60.20.10">
    <property type="entry name" value="Glutamine Phosphoribosylpyrophosphate, subunit 1, domain 1"/>
    <property type="match status" value="1"/>
</dbReference>
<dbReference type="GO" id="GO:0005829">
    <property type="term" value="C:cytosol"/>
    <property type="evidence" value="ECO:0007669"/>
    <property type="project" value="TreeGrafter"/>
</dbReference>
<comment type="similarity">
    <text evidence="2">Belongs to the asparagine synthetase family.</text>
</comment>
<organism evidence="12 13">
    <name type="scientific">Bradyrhizobium centrolobii</name>
    <dbReference type="NCBI Taxonomy" id="1505087"/>
    <lineage>
        <taxon>Bacteria</taxon>
        <taxon>Pseudomonadati</taxon>
        <taxon>Pseudomonadota</taxon>
        <taxon>Alphaproteobacteria</taxon>
        <taxon>Hyphomicrobiales</taxon>
        <taxon>Nitrobacteraceae</taxon>
        <taxon>Bradyrhizobium</taxon>
    </lineage>
</organism>
<keyword evidence="5 9" id="KW-0067">ATP-binding</keyword>
<dbReference type="InterPro" id="IPR001962">
    <property type="entry name" value="Asn_synthase"/>
</dbReference>
<evidence type="ECO:0000256" key="7">
    <source>
        <dbReference type="ARBA" id="ARBA00048741"/>
    </source>
</evidence>
<dbReference type="EMBL" id="LUUB01000051">
    <property type="protein sequence ID" value="OAF10672.1"/>
    <property type="molecule type" value="Genomic_DNA"/>
</dbReference>
<dbReference type="CDD" id="cd01991">
    <property type="entry name" value="Asn_synthase_B_C"/>
    <property type="match status" value="1"/>
</dbReference>
<dbReference type="InterPro" id="IPR006426">
    <property type="entry name" value="Asn_synth_AEB"/>
</dbReference>
<keyword evidence="13" id="KW-1185">Reference proteome</keyword>
<dbReference type="Gene3D" id="3.40.50.620">
    <property type="entry name" value="HUPs"/>
    <property type="match status" value="1"/>
</dbReference>
<dbReference type="InterPro" id="IPR014729">
    <property type="entry name" value="Rossmann-like_a/b/a_fold"/>
</dbReference>
<keyword evidence="8" id="KW-0028">Amino-acid biosynthesis</keyword>
<dbReference type="InterPro" id="IPR033738">
    <property type="entry name" value="AsnB_N"/>
</dbReference>
<dbReference type="EC" id="6.3.5.4" evidence="3"/>
<dbReference type="RefSeq" id="WP_063699647.1">
    <property type="nucleotide sequence ID" value="NZ_LUUB01000051.1"/>
</dbReference>
<evidence type="ECO:0000256" key="8">
    <source>
        <dbReference type="PIRSR" id="PIRSR001589-1"/>
    </source>
</evidence>
<feature type="binding site" evidence="9">
    <location>
        <begin position="383"/>
        <end position="384"/>
    </location>
    <ligand>
        <name>ATP</name>
        <dbReference type="ChEBI" id="CHEBI:30616"/>
    </ligand>
</feature>
<evidence type="ECO:0000256" key="3">
    <source>
        <dbReference type="ARBA" id="ARBA00012737"/>
    </source>
</evidence>
<evidence type="ECO:0000256" key="9">
    <source>
        <dbReference type="PIRSR" id="PIRSR001589-2"/>
    </source>
</evidence>
<comment type="catalytic activity">
    <reaction evidence="7">
        <text>L-aspartate + L-glutamine + ATP + H2O = L-asparagine + L-glutamate + AMP + diphosphate + H(+)</text>
        <dbReference type="Rhea" id="RHEA:12228"/>
        <dbReference type="ChEBI" id="CHEBI:15377"/>
        <dbReference type="ChEBI" id="CHEBI:15378"/>
        <dbReference type="ChEBI" id="CHEBI:29985"/>
        <dbReference type="ChEBI" id="CHEBI:29991"/>
        <dbReference type="ChEBI" id="CHEBI:30616"/>
        <dbReference type="ChEBI" id="CHEBI:33019"/>
        <dbReference type="ChEBI" id="CHEBI:58048"/>
        <dbReference type="ChEBI" id="CHEBI:58359"/>
        <dbReference type="ChEBI" id="CHEBI:456215"/>
        <dbReference type="EC" id="6.3.5.4"/>
    </reaction>
</comment>
<evidence type="ECO:0000256" key="4">
    <source>
        <dbReference type="ARBA" id="ARBA00022741"/>
    </source>
</evidence>
<dbReference type="PANTHER" id="PTHR43284">
    <property type="entry name" value="ASPARAGINE SYNTHETASE (GLUTAMINE-HYDROLYZING)"/>
    <property type="match status" value="1"/>
</dbReference>
<dbReference type="Pfam" id="PF13522">
    <property type="entry name" value="GATase_6"/>
    <property type="match status" value="1"/>
</dbReference>
<dbReference type="PROSITE" id="PS51278">
    <property type="entry name" value="GATASE_TYPE_2"/>
    <property type="match status" value="1"/>
</dbReference>
<evidence type="ECO:0000313" key="12">
    <source>
        <dbReference type="EMBL" id="OAF10672.1"/>
    </source>
</evidence>
<feature type="binding site" evidence="9">
    <location>
        <position position="104"/>
    </location>
    <ligand>
        <name>L-glutamine</name>
        <dbReference type="ChEBI" id="CHEBI:58359"/>
    </ligand>
</feature>
<proteinExistence type="inferred from homology"/>
<dbReference type="Proteomes" id="UP000076959">
    <property type="component" value="Unassembled WGS sequence"/>
</dbReference>
<dbReference type="AlphaFoldDB" id="A0A176YSK0"/>
<evidence type="ECO:0000256" key="6">
    <source>
        <dbReference type="ARBA" id="ARBA00022962"/>
    </source>
</evidence>
<sequence length="662" mass="73414">MCGITGILQTLHAARSADLAAIGPMTARLRHRGPDADGFWCDREAGIAFGHRRLAIIDLTDAGRQPMLSRSGRFVITFNGEIYNYKSLRRGLEREGQHFTGNSDTEVLLAMVERWGLEAALQRSNGMFAIGLWDRRNRKLHLARDRMGKKPLYVARTPSAVVFASELKAIAAFPDFRQEIDPHAVAEFLTRGWLPEDHCIWRGVFKIPPGGVLSIDADDLSALRDTAALRARARSWWSLLDVAQTGRAEPAAGDDRQLASRAHDLLQAAVADRMVADVPIGLFLSGGIDSSTVVALMQSQSSRPVRTYTIGFGERTFDETANAAAVARHLGTSHTELRLTPAEARAVIPELPTVWDEPFADESQIPTLLLSRLARREVTVALSGDGGDECFGGYSRHVLSVRLAALLNANRSLRTMAATGVALLGRGLRESVADALRIPDRLQRMIHGDRINRLADVIGGNDVDEMYRRSTRLSELRLTRVQADAGSGSVPPLNDLLSDFIVRDMLQYLPSDILVKLDRASMATSLEARCPILDPRIVEFCWTLPNSAKVRHGQGKWLLREVLGRHLPRHLFERPKQGFDVPIGAWLKGPLRSWASDLISESRLRNQHLLDATQVQDCWLQHLSGRRDHSRTLWAVLMLQSWLETSVGYGTSQTTDVMEAAQ</sequence>
<protein>
    <recommendedName>
        <fullName evidence="3">asparagine synthase (glutamine-hydrolyzing)</fullName>
        <ecNumber evidence="3">6.3.5.4</ecNumber>
    </recommendedName>
</protein>
<dbReference type="Pfam" id="PF00733">
    <property type="entry name" value="Asn_synthase"/>
    <property type="match status" value="1"/>
</dbReference>
<feature type="binding site" evidence="9">
    <location>
        <position position="310"/>
    </location>
    <ligand>
        <name>ATP</name>
        <dbReference type="ChEBI" id="CHEBI:30616"/>
    </ligand>
</feature>
<gene>
    <name evidence="12" type="ORF">AYJ54_10405</name>
</gene>
<reference evidence="12 13" key="1">
    <citation type="submission" date="2016-03" db="EMBL/GenBank/DDBJ databases">
        <title>Draft Genome Sequence of the Strain BR 10245 (Bradyrhizobium sp.) isolated from nodules of Centrolobium paraense.</title>
        <authorList>
            <person name="Simoes-Araujo J.L.Sr."/>
            <person name="Barauna A.C."/>
            <person name="Silva K."/>
            <person name="Zilli J.E."/>
        </authorList>
    </citation>
    <scope>NUCLEOTIDE SEQUENCE [LARGE SCALE GENOMIC DNA]</scope>
    <source>
        <strain evidence="12 13">BR 10245</strain>
    </source>
</reference>
<dbReference type="InterPro" id="IPR017932">
    <property type="entry name" value="GATase_2_dom"/>
</dbReference>
<keyword evidence="4 9" id="KW-0547">Nucleotide-binding</keyword>
<accession>A0A176YSK0</accession>
<dbReference type="SUPFAM" id="SSF52402">
    <property type="entry name" value="Adenine nucleotide alpha hydrolases-like"/>
    <property type="match status" value="1"/>
</dbReference>
<dbReference type="CDD" id="cd00712">
    <property type="entry name" value="AsnB"/>
    <property type="match status" value="1"/>
</dbReference>
<dbReference type="GO" id="GO:0006529">
    <property type="term" value="P:asparagine biosynthetic process"/>
    <property type="evidence" value="ECO:0007669"/>
    <property type="project" value="UniProtKB-KW"/>
</dbReference>
<dbReference type="PIRSF" id="PIRSF001589">
    <property type="entry name" value="Asn_synthetase_glu-h"/>
    <property type="match status" value="1"/>
</dbReference>
<evidence type="ECO:0000259" key="11">
    <source>
        <dbReference type="PROSITE" id="PS51278"/>
    </source>
</evidence>
<name>A0A176YSK0_9BRAD</name>
<dbReference type="NCBIfam" id="TIGR01536">
    <property type="entry name" value="asn_synth_AEB"/>
    <property type="match status" value="1"/>
</dbReference>
<dbReference type="InterPro" id="IPR029055">
    <property type="entry name" value="Ntn_hydrolases_N"/>
</dbReference>